<dbReference type="EMBL" id="WRXN01000003">
    <property type="protein sequence ID" value="MVT08347.1"/>
    <property type="molecule type" value="Genomic_DNA"/>
</dbReference>
<dbReference type="Pfam" id="PF11751">
    <property type="entry name" value="PorP_SprF"/>
    <property type="match status" value="1"/>
</dbReference>
<comment type="caution">
    <text evidence="1">The sequence shown here is derived from an EMBL/GenBank/DDBJ whole genome shotgun (WGS) entry which is preliminary data.</text>
</comment>
<dbReference type="AlphaFoldDB" id="A0A7K1U1W9"/>
<dbReference type="RefSeq" id="WP_317165412.1">
    <property type="nucleotide sequence ID" value="NZ_WRXN01000003.1"/>
</dbReference>
<evidence type="ECO:0000313" key="1">
    <source>
        <dbReference type="EMBL" id="MVT08347.1"/>
    </source>
</evidence>
<protein>
    <submittedName>
        <fullName evidence="1">Type IX secretion system membrane protein PorP/SprF</fullName>
    </submittedName>
</protein>
<sequence length="343" mass="38579">MDPIKKKIINMHAGLKYCLCAILMLISFRIRAQQDVQFSQYAFNGLSVNPAYAGYKDALYLNCNYRQQWTGLPGAPRTAGVSVDGPLHPMKSRTAIGLGLQLTNDMLGPQKSYSVYGSYSYIISLDDDNTRRLSFGLGIGISQYHLDGNSLQYFDPEDAVFPAGGVNAFSPDARFGIFYHSPSFFISASVLDLFSNVITSDFKWKGYNYENIRKTRHLYLSAGCMAPISEHLKFKPSLMLKDDLNGPTAVDLTTMLLIDQVLWIGGSYRTSVPIWKKELPSRLEQRNAASAIIEYYISGRYRIGYAYDLNINQMRDAQGGSHEISIGILFPSRKFSVYSPRYF</sequence>
<accession>A0A7K1U1W9</accession>
<reference evidence="1 2" key="1">
    <citation type="submission" date="2019-12" db="EMBL/GenBank/DDBJ databases">
        <title>Chitinophaga sp. strain ysch24 (GDMCC 1.1355), whole genome shotgun sequence.</title>
        <authorList>
            <person name="Zhang X."/>
        </authorList>
    </citation>
    <scope>NUCLEOTIDE SEQUENCE [LARGE SCALE GENOMIC DNA]</scope>
    <source>
        <strain evidence="2">ysch24</strain>
    </source>
</reference>
<keyword evidence="2" id="KW-1185">Reference proteome</keyword>
<dbReference type="InterPro" id="IPR019861">
    <property type="entry name" value="PorP/SprF_Bacteroidetes"/>
</dbReference>
<evidence type="ECO:0000313" key="2">
    <source>
        <dbReference type="Proteomes" id="UP000461730"/>
    </source>
</evidence>
<organism evidence="1 2">
    <name type="scientific">Chitinophaga tropicalis</name>
    <dbReference type="NCBI Taxonomy" id="2683588"/>
    <lineage>
        <taxon>Bacteria</taxon>
        <taxon>Pseudomonadati</taxon>
        <taxon>Bacteroidota</taxon>
        <taxon>Chitinophagia</taxon>
        <taxon>Chitinophagales</taxon>
        <taxon>Chitinophagaceae</taxon>
        <taxon>Chitinophaga</taxon>
    </lineage>
</organism>
<dbReference type="NCBIfam" id="TIGR03519">
    <property type="entry name" value="T9SS_PorP_fam"/>
    <property type="match status" value="1"/>
</dbReference>
<name>A0A7K1U1W9_9BACT</name>
<gene>
    <name evidence="1" type="ORF">GO493_08765</name>
</gene>
<dbReference type="Proteomes" id="UP000461730">
    <property type="component" value="Unassembled WGS sequence"/>
</dbReference>
<proteinExistence type="predicted"/>